<evidence type="ECO:0000313" key="1">
    <source>
        <dbReference type="EMBL" id="GAG19823.1"/>
    </source>
</evidence>
<reference evidence="1" key="1">
    <citation type="journal article" date="2014" name="Front. Microbiol.">
        <title>High frequency of phylogenetically diverse reductive dehalogenase-homologous genes in deep subseafloor sedimentary metagenomes.</title>
        <authorList>
            <person name="Kawai M."/>
            <person name="Futagami T."/>
            <person name="Toyoda A."/>
            <person name="Takaki Y."/>
            <person name="Nishi S."/>
            <person name="Hori S."/>
            <person name="Arai W."/>
            <person name="Tsubouchi T."/>
            <person name="Morono Y."/>
            <person name="Uchiyama I."/>
            <person name="Ito T."/>
            <person name="Fujiyama A."/>
            <person name="Inagaki F."/>
            <person name="Takami H."/>
        </authorList>
    </citation>
    <scope>NUCLEOTIDE SEQUENCE</scope>
    <source>
        <strain evidence="1">Expedition CK06-06</strain>
    </source>
</reference>
<organism evidence="1">
    <name type="scientific">marine sediment metagenome</name>
    <dbReference type="NCBI Taxonomy" id="412755"/>
    <lineage>
        <taxon>unclassified sequences</taxon>
        <taxon>metagenomes</taxon>
        <taxon>ecological metagenomes</taxon>
    </lineage>
</organism>
<name>X0W5C8_9ZZZZ</name>
<comment type="caution">
    <text evidence="1">The sequence shown here is derived from an EMBL/GenBank/DDBJ whole genome shotgun (WGS) entry which is preliminary data.</text>
</comment>
<dbReference type="AlphaFoldDB" id="X0W5C8"/>
<feature type="non-terminal residue" evidence="1">
    <location>
        <position position="1"/>
    </location>
</feature>
<gene>
    <name evidence="1" type="ORF">S01H1_47217</name>
</gene>
<feature type="non-terminal residue" evidence="1">
    <location>
        <position position="263"/>
    </location>
</feature>
<accession>X0W5C8</accession>
<dbReference type="EMBL" id="BARS01030265">
    <property type="protein sequence ID" value="GAG19823.1"/>
    <property type="molecule type" value="Genomic_DNA"/>
</dbReference>
<protein>
    <submittedName>
        <fullName evidence="1">Uncharacterized protein</fullName>
    </submittedName>
</protein>
<proteinExistence type="predicted"/>
<sequence>PDLIEGSRQKVAQDFLAAQNGAYHSLGKFGIWSLDTERRFGVDEQRWLKLELFRTDYFTHRVMREVYAKLVAADHKVQHVDLKDLATYRCLLTSFGLNAVVFLERAGERDIMVLCERSPRAADVQRPGLFHVTMNEGLSHVDVDPDTGIPSLALCLQRGLMEELHLASGVLTQRMTADFLDVFLLRSRLELGITCSVRISDMTFEQFHETASTAKDRELEIRRVVPIPFDRDAVESFLHDHDMISHGRYAVHMIAPREGLFLR</sequence>